<keyword evidence="1" id="KW-1133">Transmembrane helix</keyword>
<name>B9XNY3_PEDPL</name>
<organism evidence="2 3">
    <name type="scientific">Pedosphaera parvula (strain Ellin514)</name>
    <dbReference type="NCBI Taxonomy" id="320771"/>
    <lineage>
        <taxon>Bacteria</taxon>
        <taxon>Pseudomonadati</taxon>
        <taxon>Verrucomicrobiota</taxon>
        <taxon>Pedosphaerae</taxon>
        <taxon>Pedosphaerales</taxon>
        <taxon>Pedosphaeraceae</taxon>
        <taxon>Pedosphaera</taxon>
    </lineage>
</organism>
<accession>B9XNY3</accession>
<comment type="caution">
    <text evidence="2">The sequence shown here is derived from an EMBL/GenBank/DDBJ whole genome shotgun (WGS) entry which is preliminary data.</text>
</comment>
<reference evidence="2 3" key="1">
    <citation type="journal article" date="2011" name="J. Bacteriol.">
        <title>Genome sequence of 'Pedosphaera parvula' Ellin514, an aerobic Verrucomicrobial isolate from pasture soil.</title>
        <authorList>
            <person name="Kant R."/>
            <person name="van Passel M.W."/>
            <person name="Sangwan P."/>
            <person name="Palva A."/>
            <person name="Lucas S."/>
            <person name="Copeland A."/>
            <person name="Lapidus A."/>
            <person name="Glavina Del Rio T."/>
            <person name="Dalin E."/>
            <person name="Tice H."/>
            <person name="Bruce D."/>
            <person name="Goodwin L."/>
            <person name="Pitluck S."/>
            <person name="Chertkov O."/>
            <person name="Larimer F.W."/>
            <person name="Land M.L."/>
            <person name="Hauser L."/>
            <person name="Brettin T.S."/>
            <person name="Detter J.C."/>
            <person name="Han S."/>
            <person name="de Vos W.M."/>
            <person name="Janssen P.H."/>
            <person name="Smidt H."/>
        </authorList>
    </citation>
    <scope>NUCLEOTIDE SEQUENCE [LARGE SCALE GENOMIC DNA]</scope>
    <source>
        <strain evidence="2 3">Ellin514</strain>
    </source>
</reference>
<proteinExistence type="predicted"/>
<sequence>MRSLPLLTSKLKGFVWDLAKLAVSQGKVVRLAGLEPAIRGFSSLLIIAILCADLLILIRQEANKSNGYVVSNGNDEQIMLCGIVREERLCGGHNLCG</sequence>
<keyword evidence="1" id="KW-0472">Membrane</keyword>
<keyword evidence="1" id="KW-0812">Transmembrane</keyword>
<dbReference type="AlphaFoldDB" id="B9XNY3"/>
<evidence type="ECO:0000313" key="3">
    <source>
        <dbReference type="Proteomes" id="UP000003688"/>
    </source>
</evidence>
<dbReference type="EMBL" id="ABOX02000043">
    <property type="protein sequence ID" value="EEF58449.1"/>
    <property type="molecule type" value="Genomic_DNA"/>
</dbReference>
<gene>
    <name evidence="2" type="ORF">Cflav_PD1072</name>
</gene>
<dbReference type="Proteomes" id="UP000003688">
    <property type="component" value="Unassembled WGS sequence"/>
</dbReference>
<feature type="transmembrane region" description="Helical" evidence="1">
    <location>
        <begin position="37"/>
        <end position="58"/>
    </location>
</feature>
<evidence type="ECO:0000256" key="1">
    <source>
        <dbReference type="SAM" id="Phobius"/>
    </source>
</evidence>
<keyword evidence="3" id="KW-1185">Reference proteome</keyword>
<protein>
    <submittedName>
        <fullName evidence="2">Uncharacterized protein</fullName>
    </submittedName>
</protein>
<evidence type="ECO:0000313" key="2">
    <source>
        <dbReference type="EMBL" id="EEF58449.1"/>
    </source>
</evidence>